<dbReference type="EMBL" id="VSRR010013491">
    <property type="protein sequence ID" value="MPC55850.1"/>
    <property type="molecule type" value="Genomic_DNA"/>
</dbReference>
<evidence type="ECO:0000313" key="2">
    <source>
        <dbReference type="Proteomes" id="UP000324222"/>
    </source>
</evidence>
<name>A0A5B7G6J4_PORTR</name>
<dbReference type="Proteomes" id="UP000324222">
    <property type="component" value="Unassembled WGS sequence"/>
</dbReference>
<proteinExistence type="predicted"/>
<gene>
    <name evidence="1" type="ORF">E2C01_049795</name>
</gene>
<evidence type="ECO:0000313" key="1">
    <source>
        <dbReference type="EMBL" id="MPC55850.1"/>
    </source>
</evidence>
<accession>A0A5B7G6J4</accession>
<dbReference type="AlphaFoldDB" id="A0A5B7G6J4"/>
<sequence>MVKTTALRWLNVLDIFPSVARKGEGEIKEKRIISLYKVMMPLVGVLTTDWESVNGPRVKRNGGRCERG</sequence>
<comment type="caution">
    <text evidence="1">The sequence shown here is derived from an EMBL/GenBank/DDBJ whole genome shotgun (WGS) entry which is preliminary data.</text>
</comment>
<organism evidence="1 2">
    <name type="scientific">Portunus trituberculatus</name>
    <name type="common">Swimming crab</name>
    <name type="synonym">Neptunus trituberculatus</name>
    <dbReference type="NCBI Taxonomy" id="210409"/>
    <lineage>
        <taxon>Eukaryota</taxon>
        <taxon>Metazoa</taxon>
        <taxon>Ecdysozoa</taxon>
        <taxon>Arthropoda</taxon>
        <taxon>Crustacea</taxon>
        <taxon>Multicrustacea</taxon>
        <taxon>Malacostraca</taxon>
        <taxon>Eumalacostraca</taxon>
        <taxon>Eucarida</taxon>
        <taxon>Decapoda</taxon>
        <taxon>Pleocyemata</taxon>
        <taxon>Brachyura</taxon>
        <taxon>Eubrachyura</taxon>
        <taxon>Portunoidea</taxon>
        <taxon>Portunidae</taxon>
        <taxon>Portuninae</taxon>
        <taxon>Portunus</taxon>
    </lineage>
</organism>
<protein>
    <submittedName>
        <fullName evidence="1">Uncharacterized protein</fullName>
    </submittedName>
</protein>
<keyword evidence="2" id="KW-1185">Reference proteome</keyword>
<reference evidence="1 2" key="1">
    <citation type="submission" date="2019-05" db="EMBL/GenBank/DDBJ databases">
        <title>Another draft genome of Portunus trituberculatus and its Hox gene families provides insights of decapod evolution.</title>
        <authorList>
            <person name="Jeong J.-H."/>
            <person name="Song I."/>
            <person name="Kim S."/>
            <person name="Choi T."/>
            <person name="Kim D."/>
            <person name="Ryu S."/>
            <person name="Kim W."/>
        </authorList>
    </citation>
    <scope>NUCLEOTIDE SEQUENCE [LARGE SCALE GENOMIC DNA]</scope>
    <source>
        <tissue evidence="1">Muscle</tissue>
    </source>
</reference>